<dbReference type="CDD" id="cd11060">
    <property type="entry name" value="CYP57A1-like"/>
    <property type="match status" value="1"/>
</dbReference>
<keyword evidence="4 6" id="KW-0479">Metal-binding</keyword>
<keyword evidence="7" id="KW-0503">Monooxygenase</keyword>
<reference evidence="8" key="1">
    <citation type="submission" date="2022-10" db="EMBL/GenBank/DDBJ databases">
        <title>Determination and structural analysis of whole genome sequence of Sarocladium strictum F4-1.</title>
        <authorList>
            <person name="Hu L."/>
            <person name="Jiang Y."/>
        </authorList>
    </citation>
    <scope>NUCLEOTIDE SEQUENCE</scope>
    <source>
        <strain evidence="8">F4-1</strain>
    </source>
</reference>
<comment type="cofactor">
    <cofactor evidence="1 6">
        <name>heme</name>
        <dbReference type="ChEBI" id="CHEBI:30413"/>
    </cofactor>
</comment>
<dbReference type="GO" id="GO:0005506">
    <property type="term" value="F:iron ion binding"/>
    <property type="evidence" value="ECO:0007669"/>
    <property type="project" value="InterPro"/>
</dbReference>
<evidence type="ECO:0000256" key="6">
    <source>
        <dbReference type="PIRSR" id="PIRSR602401-1"/>
    </source>
</evidence>
<dbReference type="Proteomes" id="UP001175261">
    <property type="component" value="Unassembled WGS sequence"/>
</dbReference>
<dbReference type="Pfam" id="PF00067">
    <property type="entry name" value="p450"/>
    <property type="match status" value="1"/>
</dbReference>
<keyword evidence="7" id="KW-0560">Oxidoreductase</keyword>
<name>A0AA39GRT0_SARSR</name>
<dbReference type="PRINTS" id="PR00463">
    <property type="entry name" value="EP450I"/>
</dbReference>
<dbReference type="PRINTS" id="PR00385">
    <property type="entry name" value="P450"/>
</dbReference>
<evidence type="ECO:0000256" key="5">
    <source>
        <dbReference type="ARBA" id="ARBA00023004"/>
    </source>
</evidence>
<keyword evidence="9" id="KW-1185">Reference proteome</keyword>
<dbReference type="PANTHER" id="PTHR24305">
    <property type="entry name" value="CYTOCHROME P450"/>
    <property type="match status" value="1"/>
</dbReference>
<gene>
    <name evidence="8" type="ORF">NLU13_1462</name>
</gene>
<dbReference type="InterPro" id="IPR017972">
    <property type="entry name" value="Cyt_P450_CS"/>
</dbReference>
<sequence length="532" mass="59591">MADQSINGTLNGTLSGAAAWTLSSLRESPAAPLTIILALPVGAYVLKGLWSSLFSPLAKYPGPLLAKWTRLWYLYQAHTGTSHLELQRLHEKHGPIVRIAPNLIDIDDPEIIKDVYSQKNEWVKTEFYHGSSALVNGQIVLNLFSQTDPAKHARERRPIGKYYSAAAMTKLEPHMDKVIEQLCYQLDTRFVSKGEVLDCSDWINYYTWDVVGAVTFSKAIGYLERGTDFDGTLSNADKAMDYFAVVGTMPFLDKVFDKNPVRRFGPPGFNVITGISVGHLIDRYQGKDKDYHDPETPDFLDKFIDAKNDDPDNVDDAQIISWLMVNMIAGADTTAILIRSALYYSLQHPDVWAKLTAEVRAAVPKQSVPPAYKDVRGLPYLDAVVREASRIHPGVGMTLERYVPAGGYTLPSGQFLPEGVAVGMNPYIVNRNPAVFGPDADTFRPERWLRDEDAGETEEQFKLRLAAMNRADLSFGAGARLCIGKNMALWQSFKVLATLITLYDFELATKEWTVINSFFMRQEDFKVKMTRV</sequence>
<dbReference type="GO" id="GO:0016705">
    <property type="term" value="F:oxidoreductase activity, acting on paired donors, with incorporation or reduction of molecular oxygen"/>
    <property type="evidence" value="ECO:0007669"/>
    <property type="project" value="InterPro"/>
</dbReference>
<dbReference type="InterPro" id="IPR036396">
    <property type="entry name" value="Cyt_P450_sf"/>
</dbReference>
<dbReference type="PROSITE" id="PS00086">
    <property type="entry name" value="CYTOCHROME_P450"/>
    <property type="match status" value="1"/>
</dbReference>
<evidence type="ECO:0000313" key="9">
    <source>
        <dbReference type="Proteomes" id="UP001175261"/>
    </source>
</evidence>
<evidence type="ECO:0000256" key="1">
    <source>
        <dbReference type="ARBA" id="ARBA00001971"/>
    </source>
</evidence>
<evidence type="ECO:0000256" key="3">
    <source>
        <dbReference type="ARBA" id="ARBA00022617"/>
    </source>
</evidence>
<dbReference type="AlphaFoldDB" id="A0AA39GRT0"/>
<dbReference type="GO" id="GO:0020037">
    <property type="term" value="F:heme binding"/>
    <property type="evidence" value="ECO:0007669"/>
    <property type="project" value="InterPro"/>
</dbReference>
<keyword evidence="3 6" id="KW-0349">Heme</keyword>
<comment type="similarity">
    <text evidence="2 7">Belongs to the cytochrome P450 family.</text>
</comment>
<dbReference type="GO" id="GO:0004497">
    <property type="term" value="F:monooxygenase activity"/>
    <property type="evidence" value="ECO:0007669"/>
    <property type="project" value="UniProtKB-KW"/>
</dbReference>
<dbReference type="Gene3D" id="1.10.630.10">
    <property type="entry name" value="Cytochrome P450"/>
    <property type="match status" value="1"/>
</dbReference>
<dbReference type="InterPro" id="IPR001128">
    <property type="entry name" value="Cyt_P450"/>
</dbReference>
<feature type="binding site" description="axial binding residue" evidence="6">
    <location>
        <position position="482"/>
    </location>
    <ligand>
        <name>heme</name>
        <dbReference type="ChEBI" id="CHEBI:30413"/>
    </ligand>
    <ligandPart>
        <name>Fe</name>
        <dbReference type="ChEBI" id="CHEBI:18248"/>
    </ligandPart>
</feature>
<dbReference type="PANTHER" id="PTHR24305:SF232">
    <property type="entry name" value="P450, PUTATIVE (EUROFUNG)-RELATED"/>
    <property type="match status" value="1"/>
</dbReference>
<organism evidence="8 9">
    <name type="scientific">Sarocladium strictum</name>
    <name type="common">Black bundle disease fungus</name>
    <name type="synonym">Acremonium strictum</name>
    <dbReference type="NCBI Taxonomy" id="5046"/>
    <lineage>
        <taxon>Eukaryota</taxon>
        <taxon>Fungi</taxon>
        <taxon>Dikarya</taxon>
        <taxon>Ascomycota</taxon>
        <taxon>Pezizomycotina</taxon>
        <taxon>Sordariomycetes</taxon>
        <taxon>Hypocreomycetidae</taxon>
        <taxon>Hypocreales</taxon>
        <taxon>Sarocladiaceae</taxon>
        <taxon>Sarocladium</taxon>
    </lineage>
</organism>
<dbReference type="EMBL" id="JAPDFR010000001">
    <property type="protein sequence ID" value="KAK0391964.1"/>
    <property type="molecule type" value="Genomic_DNA"/>
</dbReference>
<protein>
    <submittedName>
        <fullName evidence="8">Uncharacterized protein</fullName>
    </submittedName>
</protein>
<dbReference type="SUPFAM" id="SSF48264">
    <property type="entry name" value="Cytochrome P450"/>
    <property type="match status" value="1"/>
</dbReference>
<evidence type="ECO:0000256" key="2">
    <source>
        <dbReference type="ARBA" id="ARBA00010617"/>
    </source>
</evidence>
<accession>A0AA39GRT0</accession>
<comment type="caution">
    <text evidence="8">The sequence shown here is derived from an EMBL/GenBank/DDBJ whole genome shotgun (WGS) entry which is preliminary data.</text>
</comment>
<evidence type="ECO:0000313" key="8">
    <source>
        <dbReference type="EMBL" id="KAK0391964.1"/>
    </source>
</evidence>
<evidence type="ECO:0000256" key="7">
    <source>
        <dbReference type="RuleBase" id="RU000461"/>
    </source>
</evidence>
<evidence type="ECO:0000256" key="4">
    <source>
        <dbReference type="ARBA" id="ARBA00022723"/>
    </source>
</evidence>
<dbReference type="InterPro" id="IPR002401">
    <property type="entry name" value="Cyt_P450_E_grp-I"/>
</dbReference>
<dbReference type="InterPro" id="IPR050121">
    <property type="entry name" value="Cytochrome_P450_monoxygenase"/>
</dbReference>
<proteinExistence type="inferred from homology"/>
<keyword evidence="5 6" id="KW-0408">Iron</keyword>